<dbReference type="GO" id="GO:0008237">
    <property type="term" value="F:metallopeptidase activity"/>
    <property type="evidence" value="ECO:0007669"/>
    <property type="project" value="UniProtKB-KW"/>
</dbReference>
<comment type="caution">
    <text evidence="3">The sequence shown here is derived from an EMBL/GenBank/DDBJ whole genome shotgun (WGS) entry which is preliminary data.</text>
</comment>
<feature type="transmembrane region" description="Helical" evidence="1">
    <location>
        <begin position="54"/>
        <end position="81"/>
    </location>
</feature>
<dbReference type="AlphaFoldDB" id="A0A7C8GT92"/>
<proteinExistence type="predicted"/>
<dbReference type="EMBL" id="WEID01000052">
    <property type="protein sequence ID" value="KAB8135771.1"/>
    <property type="molecule type" value="Genomic_DNA"/>
</dbReference>
<feature type="transmembrane region" description="Helical" evidence="1">
    <location>
        <begin position="12"/>
        <end position="34"/>
    </location>
</feature>
<dbReference type="InterPro" id="IPR003675">
    <property type="entry name" value="Rce1/LyrA-like_dom"/>
</dbReference>
<dbReference type="OrthoDB" id="378663at2"/>
<evidence type="ECO:0000256" key="1">
    <source>
        <dbReference type="SAM" id="Phobius"/>
    </source>
</evidence>
<keyword evidence="3" id="KW-0378">Hydrolase</keyword>
<sequence>MKRNPPISIKWMLIGILLSFIGSLITILLDLFVFSPLIEVPDGQSTVSVCWQGLLAMFYGGITEELMLRLFGMTLIVWLLARITKKDAIILMAIIFAIGHLPATLFMLCLCRFYQTMEI</sequence>
<evidence type="ECO:0000313" key="3">
    <source>
        <dbReference type="EMBL" id="KAB8135771.1"/>
    </source>
</evidence>
<feature type="transmembrane region" description="Helical" evidence="1">
    <location>
        <begin position="88"/>
        <end position="115"/>
    </location>
</feature>
<dbReference type="GO" id="GO:0006508">
    <property type="term" value="P:proteolysis"/>
    <property type="evidence" value="ECO:0007669"/>
    <property type="project" value="UniProtKB-KW"/>
</dbReference>
<keyword evidence="1" id="KW-1133">Transmembrane helix</keyword>
<dbReference type="GO" id="GO:0004175">
    <property type="term" value="F:endopeptidase activity"/>
    <property type="evidence" value="ECO:0007669"/>
    <property type="project" value="UniProtKB-ARBA"/>
</dbReference>
<feature type="domain" description="CAAX prenyl protease 2/Lysostaphin resistance protein A-like" evidence="2">
    <location>
        <begin position="48"/>
        <end position="107"/>
    </location>
</feature>
<gene>
    <name evidence="3" type="ORF">F9U64_10910</name>
</gene>
<reference evidence="3 4" key="1">
    <citation type="submission" date="2019-10" db="EMBL/GenBank/DDBJ databases">
        <title>Gracilibacillus sp. nov. isolated from rice seeds.</title>
        <authorList>
            <person name="He S."/>
        </authorList>
    </citation>
    <scope>NUCLEOTIDE SEQUENCE [LARGE SCALE GENOMIC DNA]</scope>
    <source>
        <strain evidence="3 4">TD8</strain>
    </source>
</reference>
<protein>
    <submittedName>
        <fullName evidence="3">CPBP family intramembrane metalloprotease</fullName>
    </submittedName>
</protein>
<keyword evidence="4" id="KW-1185">Reference proteome</keyword>
<keyword evidence="1" id="KW-0812">Transmembrane</keyword>
<dbReference type="GO" id="GO:0080120">
    <property type="term" value="P:CAAX-box protein maturation"/>
    <property type="evidence" value="ECO:0007669"/>
    <property type="project" value="UniProtKB-ARBA"/>
</dbReference>
<name>A0A7C8GT92_9BACI</name>
<evidence type="ECO:0000259" key="2">
    <source>
        <dbReference type="Pfam" id="PF02517"/>
    </source>
</evidence>
<keyword evidence="3" id="KW-0482">Metalloprotease</keyword>
<dbReference type="RefSeq" id="WP_153403285.1">
    <property type="nucleotide sequence ID" value="NZ_ML762430.1"/>
</dbReference>
<accession>A0A7C8GT92</accession>
<organism evidence="3 4">
    <name type="scientific">Gracilibacillus oryzae</name>
    <dbReference type="NCBI Taxonomy" id="1672701"/>
    <lineage>
        <taxon>Bacteria</taxon>
        <taxon>Bacillati</taxon>
        <taxon>Bacillota</taxon>
        <taxon>Bacilli</taxon>
        <taxon>Bacillales</taxon>
        <taxon>Bacillaceae</taxon>
        <taxon>Gracilibacillus</taxon>
    </lineage>
</organism>
<evidence type="ECO:0000313" key="4">
    <source>
        <dbReference type="Proteomes" id="UP000480246"/>
    </source>
</evidence>
<dbReference type="Pfam" id="PF02517">
    <property type="entry name" value="Rce1-like"/>
    <property type="match status" value="1"/>
</dbReference>
<keyword evidence="1" id="KW-0472">Membrane</keyword>
<dbReference type="Proteomes" id="UP000480246">
    <property type="component" value="Unassembled WGS sequence"/>
</dbReference>
<keyword evidence="3" id="KW-0645">Protease</keyword>